<reference evidence="9" key="2">
    <citation type="submission" date="2015-03" db="UniProtKB">
        <authorList>
            <consortium name="EnsemblPlants"/>
        </authorList>
    </citation>
    <scope>IDENTIFICATION</scope>
</reference>
<name>A0A0D3GAE1_9ORYZ</name>
<dbReference type="SMART" id="SM01100">
    <property type="entry name" value="CRAL_TRIO_N"/>
    <property type="match status" value="1"/>
</dbReference>
<dbReference type="Pfam" id="PF03765">
    <property type="entry name" value="CRAL_TRIO_N"/>
    <property type="match status" value="1"/>
</dbReference>
<sequence>MNPARARGTGQPLRVYGPGPCTESDRILFVSSRLPRESFPPLKPIAAAAGASLSFWSKIIAQNPRLELLLGRLILESEEGMSGPLDRFARPCLVPCKALLFVILPKRLSHLSVAGFEGFMHNDEKKEIRSDADNSEGEKKTKIGSFKKKAINAGNKFRHSLRRRSKKKNEPRGSIEDIRDVQDLQAVDAFRQCLVDEDLLPQQHDDYHTMLRFLKARKFDVEKAKSMWSDMLKWRKEFGADNIEEFDYTEADEVMKYYPQFYHGVDKEGRPIYIELIGKVDANKLMQVTTIERYVKYHVKEFERCFQMRFPACSIAAKRPIDSSTTILDVQGVGLKNFSKAARDLITRLQKIDNDNYPETLFRMYIINAGQGFKMLWSTVKSFLDPKTASKIHVLGSKYQNKLLEIIDENELPEFFGGKCKCEAFGGCKKSDKGPWKDPNIIKRVLNGEANYGRQIVTISSTDGKIIRYAGPQYPTRKGSDGSAESGSEVEDGASPMASRNLITNPLLTPVHEEASCHASKLAAHGFTSASPSIIEESIPVVDKVVDDGWGSPRASSSPSRSLPITFDGLWTQVITWLTVLIVSLFAMVRSVPSRMAKRFSSQSTDHDHSYVEYPQEAEYKEEFRPPSPAPSYTEKDVLSSMVRRLGELEEKVQALETKPSEMPFEKEELLNAAVRRVDALEAELISTKKVYVKILLPYKKKVMKYFNFHEQALYEALMRQDELLAYIDKQDMIKFRKKKFCF</sequence>
<evidence type="ECO:0000313" key="10">
    <source>
        <dbReference type="Proteomes" id="UP000026960"/>
    </source>
</evidence>
<dbReference type="AlphaFoldDB" id="A0A0D3GAE1"/>
<dbReference type="PANTHER" id="PTHR45657:SF64">
    <property type="entry name" value="OS05G0545000 PROTEIN"/>
    <property type="match status" value="1"/>
</dbReference>
<evidence type="ECO:0000256" key="7">
    <source>
        <dbReference type="SAM" id="Phobius"/>
    </source>
</evidence>
<keyword evidence="7" id="KW-0472">Membrane</keyword>
<evidence type="ECO:0000256" key="4">
    <source>
        <dbReference type="ARBA" id="ARBA00023034"/>
    </source>
</evidence>
<keyword evidence="10" id="KW-1185">Reference proteome</keyword>
<dbReference type="SMART" id="SM00516">
    <property type="entry name" value="SEC14"/>
    <property type="match status" value="1"/>
</dbReference>
<dbReference type="Gene3D" id="1.10.8.20">
    <property type="entry name" value="N-terminal domain of phosphatidylinositol transfer protein sec14p"/>
    <property type="match status" value="1"/>
</dbReference>
<evidence type="ECO:0000313" key="9">
    <source>
        <dbReference type="EnsemblPlants" id="OBART05G24600.1"/>
    </source>
</evidence>
<dbReference type="Gramene" id="OBART05G24600.1">
    <property type="protein sequence ID" value="OBART05G24600.1"/>
    <property type="gene ID" value="OBART05G24600"/>
</dbReference>
<keyword evidence="7" id="KW-0812">Transmembrane</keyword>
<feature type="region of interest" description="Disordered" evidence="6">
    <location>
        <begin position="470"/>
        <end position="496"/>
    </location>
</feature>
<proteinExistence type="inferred from homology"/>
<dbReference type="eggNOG" id="KOG1471">
    <property type="taxonomic scope" value="Eukaryota"/>
</dbReference>
<comment type="similarity">
    <text evidence="5">Belongs to the SFH family.</text>
</comment>
<organism evidence="9">
    <name type="scientific">Oryza barthii</name>
    <dbReference type="NCBI Taxonomy" id="65489"/>
    <lineage>
        <taxon>Eukaryota</taxon>
        <taxon>Viridiplantae</taxon>
        <taxon>Streptophyta</taxon>
        <taxon>Embryophyta</taxon>
        <taxon>Tracheophyta</taxon>
        <taxon>Spermatophyta</taxon>
        <taxon>Magnoliopsida</taxon>
        <taxon>Liliopsida</taxon>
        <taxon>Poales</taxon>
        <taxon>Poaceae</taxon>
        <taxon>BOP clade</taxon>
        <taxon>Oryzoideae</taxon>
        <taxon>Oryzeae</taxon>
        <taxon>Oryzinae</taxon>
        <taxon>Oryza</taxon>
    </lineage>
</organism>
<evidence type="ECO:0000259" key="8">
    <source>
        <dbReference type="PROSITE" id="PS50191"/>
    </source>
</evidence>
<comment type="subcellular location">
    <subcellularLocation>
        <location evidence="1">Cell membrane</location>
        <topology evidence="1">Peripheral membrane protein</topology>
    </subcellularLocation>
    <subcellularLocation>
        <location evidence="2">Golgi apparatus membrane</location>
        <topology evidence="2">Peripheral membrane protein</topology>
    </subcellularLocation>
</comment>
<protein>
    <recommendedName>
        <fullName evidence="8">CRAL-TRIO domain-containing protein</fullName>
    </recommendedName>
</protein>
<feature type="domain" description="CRAL-TRIO" evidence="8">
    <location>
        <begin position="250"/>
        <end position="424"/>
    </location>
</feature>
<dbReference type="PaxDb" id="65489-OBART05G24600.1"/>
<evidence type="ECO:0000256" key="3">
    <source>
        <dbReference type="ARBA" id="ARBA00022927"/>
    </source>
</evidence>
<reference evidence="9" key="1">
    <citation type="journal article" date="2009" name="Rice">
        <title>De Novo Next Generation Sequencing of Plant Genomes.</title>
        <authorList>
            <person name="Rounsley S."/>
            <person name="Marri P.R."/>
            <person name="Yu Y."/>
            <person name="He R."/>
            <person name="Sisneros N."/>
            <person name="Goicoechea J.L."/>
            <person name="Lee S.J."/>
            <person name="Angelova A."/>
            <person name="Kudrna D."/>
            <person name="Luo M."/>
            <person name="Affourtit J."/>
            <person name="Desany B."/>
            <person name="Knight J."/>
            <person name="Niazi F."/>
            <person name="Egholm M."/>
            <person name="Wing R.A."/>
        </authorList>
    </citation>
    <scope>NUCLEOTIDE SEQUENCE [LARGE SCALE GENOMIC DNA]</scope>
    <source>
        <strain evidence="9">cv. IRGC 105608</strain>
    </source>
</reference>
<dbReference type="InterPro" id="IPR036865">
    <property type="entry name" value="CRAL-TRIO_dom_sf"/>
</dbReference>
<dbReference type="FunFam" id="3.40.525.10:FF:000011">
    <property type="entry name" value="SEC14 cytosolic factor"/>
    <property type="match status" value="1"/>
</dbReference>
<dbReference type="PRINTS" id="PR00180">
    <property type="entry name" value="CRETINALDHBP"/>
</dbReference>
<dbReference type="STRING" id="65489.A0A0D3GAE1"/>
<accession>A0A0D3GAE1</accession>
<dbReference type="InterPro" id="IPR051026">
    <property type="entry name" value="PI/PC_transfer"/>
</dbReference>
<dbReference type="GO" id="GO:0015031">
    <property type="term" value="P:protein transport"/>
    <property type="evidence" value="ECO:0007669"/>
    <property type="project" value="UniProtKB-KW"/>
</dbReference>
<keyword evidence="7" id="KW-1133">Transmembrane helix</keyword>
<dbReference type="CDD" id="cd00170">
    <property type="entry name" value="SEC14"/>
    <property type="match status" value="1"/>
</dbReference>
<dbReference type="PROSITE" id="PS50191">
    <property type="entry name" value="CRAL_TRIO"/>
    <property type="match status" value="1"/>
</dbReference>
<keyword evidence="3" id="KW-0653">Protein transport</keyword>
<dbReference type="Pfam" id="PF00650">
    <property type="entry name" value="CRAL_TRIO"/>
    <property type="match status" value="1"/>
</dbReference>
<dbReference type="PANTHER" id="PTHR45657">
    <property type="entry name" value="CRAL-TRIO DOMAIN-CONTAINING PROTEIN YKL091C-RELATED"/>
    <property type="match status" value="1"/>
</dbReference>
<keyword evidence="4" id="KW-0333">Golgi apparatus</keyword>
<dbReference type="SUPFAM" id="SSF52087">
    <property type="entry name" value="CRAL/TRIO domain"/>
    <property type="match status" value="1"/>
</dbReference>
<dbReference type="InterPro" id="IPR001251">
    <property type="entry name" value="CRAL-TRIO_dom"/>
</dbReference>
<dbReference type="EnsemblPlants" id="OBART05G24600.1">
    <property type="protein sequence ID" value="OBART05G24600.1"/>
    <property type="gene ID" value="OBART05G24600"/>
</dbReference>
<dbReference type="GO" id="GO:0005886">
    <property type="term" value="C:plasma membrane"/>
    <property type="evidence" value="ECO:0007669"/>
    <property type="project" value="UniProtKB-SubCell"/>
</dbReference>
<dbReference type="Gene3D" id="3.40.525.10">
    <property type="entry name" value="CRAL-TRIO lipid binding domain"/>
    <property type="match status" value="1"/>
</dbReference>
<feature type="transmembrane region" description="Helical" evidence="7">
    <location>
        <begin position="570"/>
        <end position="589"/>
    </location>
</feature>
<dbReference type="InterPro" id="IPR036273">
    <property type="entry name" value="CRAL/TRIO_N_dom_sf"/>
</dbReference>
<evidence type="ECO:0000256" key="5">
    <source>
        <dbReference type="ARBA" id="ARBA00038020"/>
    </source>
</evidence>
<evidence type="ECO:0000256" key="2">
    <source>
        <dbReference type="ARBA" id="ARBA00004395"/>
    </source>
</evidence>
<dbReference type="InterPro" id="IPR011074">
    <property type="entry name" value="CRAL/TRIO_N_dom"/>
</dbReference>
<evidence type="ECO:0000256" key="1">
    <source>
        <dbReference type="ARBA" id="ARBA00004202"/>
    </source>
</evidence>
<keyword evidence="3" id="KW-0813">Transport</keyword>
<dbReference type="SUPFAM" id="SSF46938">
    <property type="entry name" value="CRAL/TRIO N-terminal domain"/>
    <property type="match status" value="1"/>
</dbReference>
<dbReference type="GO" id="GO:0000139">
    <property type="term" value="C:Golgi membrane"/>
    <property type="evidence" value="ECO:0007669"/>
    <property type="project" value="UniProtKB-SubCell"/>
</dbReference>
<evidence type="ECO:0000256" key="6">
    <source>
        <dbReference type="SAM" id="MobiDB-lite"/>
    </source>
</evidence>
<dbReference type="Proteomes" id="UP000026960">
    <property type="component" value="Chromosome 5"/>
</dbReference>